<gene>
    <name evidence="9" type="primary">AKAP5</name>
</gene>
<dbReference type="GO" id="GO:0043197">
    <property type="term" value="C:dendritic spine"/>
    <property type="evidence" value="ECO:0007669"/>
    <property type="project" value="TreeGrafter"/>
</dbReference>
<dbReference type="InterPro" id="IPR042375">
    <property type="entry name" value="AKAP5"/>
</dbReference>
<proteinExistence type="predicted"/>
<feature type="compositionally biased region" description="Basic and acidic residues" evidence="6">
    <location>
        <begin position="169"/>
        <end position="179"/>
    </location>
</feature>
<dbReference type="CTD" id="9495"/>
<dbReference type="GO" id="GO:0032590">
    <property type="term" value="C:dendrite membrane"/>
    <property type="evidence" value="ECO:0007669"/>
    <property type="project" value="TreeGrafter"/>
</dbReference>
<dbReference type="PANTHER" id="PTHR15182:SF0">
    <property type="entry name" value="A-KINASE ANCHOR PROTEIN 5"/>
    <property type="match status" value="1"/>
</dbReference>
<feature type="compositionally biased region" description="Low complexity" evidence="6">
    <location>
        <begin position="29"/>
        <end position="40"/>
    </location>
</feature>
<feature type="compositionally biased region" description="Basic and acidic residues" evidence="6">
    <location>
        <begin position="680"/>
        <end position="691"/>
    </location>
</feature>
<evidence type="ECO:0000256" key="4">
    <source>
        <dbReference type="ARBA" id="ARBA00023136"/>
    </source>
</evidence>
<dbReference type="PROSITE" id="PS51893">
    <property type="entry name" value="AKAP_CAM_BD"/>
    <property type="match status" value="1"/>
</dbReference>
<feature type="compositionally biased region" description="Basic and acidic residues" evidence="6">
    <location>
        <begin position="319"/>
        <end position="485"/>
    </location>
</feature>
<feature type="region of interest" description="Disordered" evidence="6">
    <location>
        <begin position="631"/>
        <end position="691"/>
    </location>
</feature>
<comment type="subcellular location">
    <subcellularLocation>
        <location evidence="1">Membrane</location>
        <topology evidence="1">Lipid-anchor</topology>
    </subcellularLocation>
</comment>
<reference evidence="9" key="1">
    <citation type="submission" date="2025-08" db="UniProtKB">
        <authorList>
            <consortium name="RefSeq"/>
        </authorList>
    </citation>
    <scope>IDENTIFICATION</scope>
</reference>
<dbReference type="GO" id="GO:0060076">
    <property type="term" value="C:excitatory synapse"/>
    <property type="evidence" value="ECO:0007669"/>
    <property type="project" value="TreeGrafter"/>
</dbReference>
<name>A0A6J0GLU9_9PASS</name>
<dbReference type="Proteomes" id="UP000504624">
    <property type="component" value="Unplaced"/>
</dbReference>
<protein>
    <submittedName>
        <fullName evidence="9">A-kinase anchor protein 5</fullName>
    </submittedName>
</protein>
<evidence type="ECO:0000256" key="5">
    <source>
        <dbReference type="ARBA" id="ARBA00023288"/>
    </source>
</evidence>
<evidence type="ECO:0000256" key="2">
    <source>
        <dbReference type="ARBA" id="ARBA00022553"/>
    </source>
</evidence>
<dbReference type="GO" id="GO:0031698">
    <property type="term" value="F:beta-2 adrenergic receptor binding"/>
    <property type="evidence" value="ECO:0007669"/>
    <property type="project" value="TreeGrafter"/>
</dbReference>
<evidence type="ECO:0000256" key="1">
    <source>
        <dbReference type="ARBA" id="ARBA00004635"/>
    </source>
</evidence>
<feature type="compositionally biased region" description="Basic residues" evidence="6">
    <location>
        <begin position="652"/>
        <end position="661"/>
    </location>
</feature>
<dbReference type="GO" id="GO:0034237">
    <property type="term" value="F:protein kinase A regulatory subunit binding"/>
    <property type="evidence" value="ECO:0007669"/>
    <property type="project" value="TreeGrafter"/>
</dbReference>
<keyword evidence="5" id="KW-0449">Lipoprotein</keyword>
<dbReference type="GO" id="GO:0014069">
    <property type="term" value="C:postsynaptic density"/>
    <property type="evidence" value="ECO:0007669"/>
    <property type="project" value="TreeGrafter"/>
</dbReference>
<dbReference type="InterPro" id="IPR001573">
    <property type="entry name" value="AKAP_WSK"/>
</dbReference>
<dbReference type="GO" id="GO:0050811">
    <property type="term" value="F:GABA receptor binding"/>
    <property type="evidence" value="ECO:0007669"/>
    <property type="project" value="TreeGrafter"/>
</dbReference>
<dbReference type="OrthoDB" id="9905114at2759"/>
<keyword evidence="3" id="KW-0112">Calmodulin-binding</keyword>
<keyword evidence="8" id="KW-1185">Reference proteome</keyword>
<keyword evidence="2" id="KW-0597">Phosphoprotein</keyword>
<dbReference type="AlphaFoldDB" id="A0A6J0GLU9"/>
<evidence type="ECO:0000259" key="7">
    <source>
        <dbReference type="PROSITE" id="PS51893"/>
    </source>
</evidence>
<dbReference type="GO" id="GO:0060090">
    <property type="term" value="F:molecular adaptor activity"/>
    <property type="evidence" value="ECO:0007669"/>
    <property type="project" value="TreeGrafter"/>
</dbReference>
<evidence type="ECO:0000313" key="8">
    <source>
        <dbReference type="Proteomes" id="UP000504624"/>
    </source>
</evidence>
<evidence type="ECO:0000256" key="3">
    <source>
        <dbReference type="ARBA" id="ARBA00022860"/>
    </source>
</evidence>
<dbReference type="PANTHER" id="PTHR15182">
    <property type="entry name" value="A-KINASE ANCHOR PROTEIN 5-RELATED"/>
    <property type="match status" value="1"/>
</dbReference>
<keyword evidence="4" id="KW-0472">Membrane</keyword>
<feature type="compositionally biased region" description="Polar residues" evidence="6">
    <location>
        <begin position="588"/>
        <end position="610"/>
    </location>
</feature>
<dbReference type="RefSeq" id="XP_017662906.1">
    <property type="nucleotide sequence ID" value="XM_017807417.1"/>
</dbReference>
<dbReference type="GO" id="GO:0035254">
    <property type="term" value="F:glutamate receptor binding"/>
    <property type="evidence" value="ECO:0007669"/>
    <property type="project" value="TreeGrafter"/>
</dbReference>
<feature type="region of interest" description="Disordered" evidence="6">
    <location>
        <begin position="1"/>
        <end position="95"/>
    </location>
</feature>
<feature type="compositionally biased region" description="Basic and acidic residues" evidence="6">
    <location>
        <begin position="565"/>
        <end position="585"/>
    </location>
</feature>
<dbReference type="GO" id="GO:0008179">
    <property type="term" value="F:adenylate cyclase binding"/>
    <property type="evidence" value="ECO:0007669"/>
    <property type="project" value="InterPro"/>
</dbReference>
<dbReference type="GO" id="GO:0005516">
    <property type="term" value="F:calmodulin binding"/>
    <property type="evidence" value="ECO:0007669"/>
    <property type="project" value="UniProtKB-KW"/>
</dbReference>
<feature type="compositionally biased region" description="Basic residues" evidence="6">
    <location>
        <begin position="209"/>
        <end position="222"/>
    </location>
</feature>
<dbReference type="GeneID" id="108493712"/>
<feature type="region of interest" description="Disordered" evidence="6">
    <location>
        <begin position="124"/>
        <end position="610"/>
    </location>
</feature>
<organism evidence="8 9">
    <name type="scientific">Lepidothrix coronata</name>
    <name type="common">blue-crowned manakin</name>
    <dbReference type="NCBI Taxonomy" id="321398"/>
    <lineage>
        <taxon>Eukaryota</taxon>
        <taxon>Metazoa</taxon>
        <taxon>Chordata</taxon>
        <taxon>Craniata</taxon>
        <taxon>Vertebrata</taxon>
        <taxon>Euteleostomi</taxon>
        <taxon>Archelosauria</taxon>
        <taxon>Archosauria</taxon>
        <taxon>Dinosauria</taxon>
        <taxon>Saurischia</taxon>
        <taxon>Theropoda</taxon>
        <taxon>Coelurosauria</taxon>
        <taxon>Aves</taxon>
        <taxon>Neognathae</taxon>
        <taxon>Neoaves</taxon>
        <taxon>Telluraves</taxon>
        <taxon>Australaves</taxon>
        <taxon>Passeriformes</taxon>
        <taxon>Pipridae</taxon>
        <taxon>Lepidothrix</taxon>
    </lineage>
</organism>
<evidence type="ECO:0000313" key="9">
    <source>
        <dbReference type="RefSeq" id="XP_017662906.1"/>
    </source>
</evidence>
<sequence length="734" mass="78221">MGRDAGEGAGGAGVAPPRGDPRGRRHAWGSRAAAAGAARGVPPCPSLRRGPALRVPFAQGGGAAVPGGSCSAPANAPKTSRARGRRSRAALGAPGAAGINQENRYYNADKGGVNVVRAAKEIQMENPKEVETPSTGATCSPPEEQAEKPSMLCFKKRKKPCKKGLTVKDACEGASEEKSQCVSADQGEAKVSSPSQSSKGAWAAIKNLARPRRRQKSSSRKKVPSDSQVQLEVDAEESCAQDLPKKRESSGVKMPCVRFSRSKKKPSPSEAVEESDGSVQANEVVGVLNKASEEPENLAPTDKSESFSPVSAEEGQAAVKEDQVTVKEDQAAVKEDEAAVKEDQAAVKEDQAEVKEDQAAVKEDQAAVKEDQAAVKEDQAAVKEDQAAVKEDQAAVKEDQAAVKEDQAAVKKDQAAVKEDQAAVKKDQDTVKEDKDIVKEDQAAVKEDQATEKEDQAAVKEDQDTVKEDQDTAKESDNSVEKSEPLTEPTPDTEERTECTVQLEITDSETVNEIAQDKLQEGNLPQTTDDVESREAPKALVSKDQPNSAPETTELQEIPNICTELPERDESEKSTNLPKECKAEETVSEFSESASRDNGTSVQECSSHQVTSEANIGTGIGVGIVITITEAEDSDNTDSDQAYEPSPVLHQNKQKGNKKSNRNADVGKKEGPEAGGGPQAEDKGLGDQGHRTGEQYELLLIETASSLVKAAIQSSIEQLVNEMALEQNKHNSFL</sequence>
<feature type="domain" description="A kinase-anchoring proteins AKAP-5 and AKAP-12 calmodulin (CaM)-binding" evidence="7">
    <location>
        <begin position="199"/>
        <end position="219"/>
    </location>
</feature>
<feature type="compositionally biased region" description="Polar residues" evidence="6">
    <location>
        <begin position="503"/>
        <end position="513"/>
    </location>
</feature>
<feature type="compositionally biased region" description="Polar residues" evidence="6">
    <location>
        <begin position="544"/>
        <end position="555"/>
    </location>
</feature>
<accession>A0A6J0GLU9</accession>
<evidence type="ECO:0000256" key="6">
    <source>
        <dbReference type="SAM" id="MobiDB-lite"/>
    </source>
</evidence>